<evidence type="ECO:0000313" key="14">
    <source>
        <dbReference type="EMBL" id="MFC5289144.1"/>
    </source>
</evidence>
<dbReference type="HAMAP" id="MF_00133">
    <property type="entry name" value="Trp_synth_beta"/>
    <property type="match status" value="1"/>
</dbReference>
<evidence type="ECO:0000256" key="4">
    <source>
        <dbReference type="ARBA" id="ARBA00011270"/>
    </source>
</evidence>
<dbReference type="Gene3D" id="3.40.50.1100">
    <property type="match status" value="2"/>
</dbReference>
<dbReference type="InterPro" id="IPR006654">
    <property type="entry name" value="Trp_synth_beta"/>
</dbReference>
<evidence type="ECO:0000256" key="11">
    <source>
        <dbReference type="HAMAP-Rule" id="MF_00133"/>
    </source>
</evidence>
<evidence type="ECO:0000256" key="3">
    <source>
        <dbReference type="ARBA" id="ARBA00009982"/>
    </source>
</evidence>
<evidence type="ECO:0000256" key="2">
    <source>
        <dbReference type="ARBA" id="ARBA00004733"/>
    </source>
</evidence>
<evidence type="ECO:0000259" key="13">
    <source>
        <dbReference type="Pfam" id="PF00291"/>
    </source>
</evidence>
<dbReference type="PANTHER" id="PTHR48077">
    <property type="entry name" value="TRYPTOPHAN SYNTHASE-RELATED"/>
    <property type="match status" value="1"/>
</dbReference>
<proteinExistence type="inferred from homology"/>
<dbReference type="SUPFAM" id="SSF53686">
    <property type="entry name" value="Tryptophan synthase beta subunit-like PLP-dependent enzymes"/>
    <property type="match status" value="1"/>
</dbReference>
<keyword evidence="7 11" id="KW-0663">Pyridoxal phosphate</keyword>
<sequence>MDTDGAEFDPHADSEHDPDQQGHFGIFGGRYMPEALIGALDELAAEYDKARVDPEFVAEFTRLLRDYAGRPSLLTEVPRFAEHAGGARVFLKREDLNHTGSHKINNVLGQALLTKRMGKRRVIAETGAGQHGVATATACALLGLDCVVYMGEVDTQRQALNVARMRLLGAEVIPVSSGSRTLKDAINEALRDWVTNVDDTHYLLGTAAGAHPFPLMVRNFHRVIGAEARAQILDQAGRLPDAVVACVGGGSNAIGIFHGFVDDASVRLVGIEPGGHGLDSGEHGATLSQGTPGVLHGAMSYLLQDEDGQTIEAYSISAGLDYPGVGPEHSHLKDTGRAEYRAATDAEAMDAFRLLARTEGIIPAIESAHALAGALVLGRELGPEGLLVVNLSGRGDKDMDTAATYFGFAEESAADSSSQGESR</sequence>
<dbReference type="Pfam" id="PF00291">
    <property type="entry name" value="PALP"/>
    <property type="match status" value="1"/>
</dbReference>
<evidence type="ECO:0000256" key="7">
    <source>
        <dbReference type="ARBA" id="ARBA00022898"/>
    </source>
</evidence>
<dbReference type="PIRSF" id="PIRSF001413">
    <property type="entry name" value="Trp_syn_beta"/>
    <property type="match status" value="1"/>
</dbReference>
<feature type="region of interest" description="Disordered" evidence="12">
    <location>
        <begin position="1"/>
        <end position="24"/>
    </location>
</feature>
<dbReference type="RefSeq" id="WP_378249219.1">
    <property type="nucleotide sequence ID" value="NZ_JBHSKF010000010.1"/>
</dbReference>
<comment type="pathway">
    <text evidence="2 11">Amino-acid biosynthesis; L-tryptophan biosynthesis; L-tryptophan from chorismate: step 5/5.</text>
</comment>
<keyword evidence="9 11" id="KW-0456">Lyase</keyword>
<evidence type="ECO:0000256" key="9">
    <source>
        <dbReference type="ARBA" id="ARBA00023239"/>
    </source>
</evidence>
<reference evidence="15" key="1">
    <citation type="journal article" date="2019" name="Int. J. Syst. Evol. Microbiol.">
        <title>The Global Catalogue of Microorganisms (GCM) 10K type strain sequencing project: providing services to taxonomists for standard genome sequencing and annotation.</title>
        <authorList>
            <consortium name="The Broad Institute Genomics Platform"/>
            <consortium name="The Broad Institute Genome Sequencing Center for Infectious Disease"/>
            <person name="Wu L."/>
            <person name="Ma J."/>
        </authorList>
    </citation>
    <scope>NUCLEOTIDE SEQUENCE [LARGE SCALE GENOMIC DNA]</scope>
    <source>
        <strain evidence="15">CCUG 59778</strain>
    </source>
</reference>
<evidence type="ECO:0000256" key="12">
    <source>
        <dbReference type="SAM" id="MobiDB-lite"/>
    </source>
</evidence>
<dbReference type="InterPro" id="IPR006653">
    <property type="entry name" value="Trp_synth_b_CS"/>
</dbReference>
<keyword evidence="6 11" id="KW-0822">Tryptophan biosynthesis</keyword>
<dbReference type="PROSITE" id="PS00168">
    <property type="entry name" value="TRP_SYNTHASE_BETA"/>
    <property type="match status" value="1"/>
</dbReference>
<comment type="catalytic activity">
    <reaction evidence="10 11">
        <text>(1S,2R)-1-C-(indol-3-yl)glycerol 3-phosphate + L-serine = D-glyceraldehyde 3-phosphate + L-tryptophan + H2O</text>
        <dbReference type="Rhea" id="RHEA:10532"/>
        <dbReference type="ChEBI" id="CHEBI:15377"/>
        <dbReference type="ChEBI" id="CHEBI:33384"/>
        <dbReference type="ChEBI" id="CHEBI:57912"/>
        <dbReference type="ChEBI" id="CHEBI:58866"/>
        <dbReference type="ChEBI" id="CHEBI:59776"/>
        <dbReference type="EC" id="4.2.1.20"/>
    </reaction>
</comment>
<evidence type="ECO:0000256" key="5">
    <source>
        <dbReference type="ARBA" id="ARBA00022605"/>
    </source>
</evidence>
<dbReference type="EMBL" id="JBHSKF010000010">
    <property type="protein sequence ID" value="MFC5289144.1"/>
    <property type="molecule type" value="Genomic_DNA"/>
</dbReference>
<accession>A0ABW0ESN5</accession>
<evidence type="ECO:0000256" key="6">
    <source>
        <dbReference type="ARBA" id="ARBA00022822"/>
    </source>
</evidence>
<evidence type="ECO:0000256" key="1">
    <source>
        <dbReference type="ARBA" id="ARBA00001933"/>
    </source>
</evidence>
<dbReference type="NCBIfam" id="TIGR00263">
    <property type="entry name" value="trpB"/>
    <property type="match status" value="1"/>
</dbReference>
<evidence type="ECO:0000313" key="15">
    <source>
        <dbReference type="Proteomes" id="UP001596157"/>
    </source>
</evidence>
<evidence type="ECO:0000256" key="10">
    <source>
        <dbReference type="ARBA" id="ARBA00049047"/>
    </source>
</evidence>
<comment type="function">
    <text evidence="11">The beta subunit is responsible for the synthesis of L-tryptophan from indole and L-serine.</text>
</comment>
<dbReference type="GO" id="GO:0004834">
    <property type="term" value="F:tryptophan synthase activity"/>
    <property type="evidence" value="ECO:0007669"/>
    <property type="project" value="UniProtKB-EC"/>
</dbReference>
<dbReference type="InterPro" id="IPR036052">
    <property type="entry name" value="TrpB-like_PALP_sf"/>
</dbReference>
<dbReference type="CDD" id="cd06446">
    <property type="entry name" value="Trp-synth_B"/>
    <property type="match status" value="1"/>
</dbReference>
<comment type="cofactor">
    <cofactor evidence="1 11">
        <name>pyridoxal 5'-phosphate</name>
        <dbReference type="ChEBI" id="CHEBI:597326"/>
    </cofactor>
</comment>
<protein>
    <recommendedName>
        <fullName evidence="11">Tryptophan synthase beta chain</fullName>
        <ecNumber evidence="11">4.2.1.20</ecNumber>
    </recommendedName>
</protein>
<dbReference type="EC" id="4.2.1.20" evidence="11"/>
<gene>
    <name evidence="11 14" type="primary">trpB</name>
    <name evidence="14" type="ORF">ACFPM7_19005</name>
</gene>
<dbReference type="InterPro" id="IPR023026">
    <property type="entry name" value="Trp_synth_beta/beta-like"/>
</dbReference>
<dbReference type="InterPro" id="IPR001926">
    <property type="entry name" value="TrpB-like_PALP"/>
</dbReference>
<organism evidence="14 15">
    <name type="scientific">Actinokineospora guangxiensis</name>
    <dbReference type="NCBI Taxonomy" id="1490288"/>
    <lineage>
        <taxon>Bacteria</taxon>
        <taxon>Bacillati</taxon>
        <taxon>Actinomycetota</taxon>
        <taxon>Actinomycetes</taxon>
        <taxon>Pseudonocardiales</taxon>
        <taxon>Pseudonocardiaceae</taxon>
        <taxon>Actinokineospora</taxon>
    </lineage>
</organism>
<comment type="similarity">
    <text evidence="3 11">Belongs to the TrpB family.</text>
</comment>
<evidence type="ECO:0000256" key="8">
    <source>
        <dbReference type="ARBA" id="ARBA00023141"/>
    </source>
</evidence>
<dbReference type="Proteomes" id="UP001596157">
    <property type="component" value="Unassembled WGS sequence"/>
</dbReference>
<name>A0ABW0ESN5_9PSEU</name>
<keyword evidence="8 11" id="KW-0057">Aromatic amino acid biosynthesis</keyword>
<feature type="compositionally biased region" description="Basic and acidic residues" evidence="12">
    <location>
        <begin position="8"/>
        <end position="20"/>
    </location>
</feature>
<keyword evidence="5 11" id="KW-0028">Amino-acid biosynthesis</keyword>
<feature type="domain" description="Tryptophan synthase beta chain-like PALP" evidence="13">
    <location>
        <begin position="69"/>
        <end position="393"/>
    </location>
</feature>
<dbReference type="PANTHER" id="PTHR48077:SF3">
    <property type="entry name" value="TRYPTOPHAN SYNTHASE"/>
    <property type="match status" value="1"/>
</dbReference>
<feature type="modified residue" description="N6-(pyridoxal phosphate)lysine" evidence="11">
    <location>
        <position position="103"/>
    </location>
</feature>
<comment type="caution">
    <text evidence="14">The sequence shown here is derived from an EMBL/GenBank/DDBJ whole genome shotgun (WGS) entry which is preliminary data.</text>
</comment>
<comment type="subunit">
    <text evidence="4 11">Tetramer of two alpha and two beta chains.</text>
</comment>
<keyword evidence="15" id="KW-1185">Reference proteome</keyword>